<dbReference type="InterPro" id="IPR007110">
    <property type="entry name" value="Ig-like_dom"/>
</dbReference>
<feature type="domain" description="Fibronectin type-III" evidence="14">
    <location>
        <begin position="543"/>
        <end position="633"/>
    </location>
</feature>
<dbReference type="CDD" id="cd00063">
    <property type="entry name" value="FN3"/>
    <property type="match status" value="6"/>
</dbReference>
<feature type="transmembrane region" description="Helical" evidence="11">
    <location>
        <begin position="1102"/>
        <end position="1127"/>
    </location>
</feature>
<keyword evidence="5 11" id="KW-1133">Transmembrane helix</keyword>
<dbReference type="PANTHER" id="PTHR44170">
    <property type="entry name" value="PROTEIN SIDEKICK"/>
    <property type="match status" value="1"/>
</dbReference>
<feature type="region of interest" description="Disordered" evidence="10">
    <location>
        <begin position="1137"/>
        <end position="1159"/>
    </location>
</feature>
<feature type="domain" description="Ig-like" evidence="13">
    <location>
        <begin position="33"/>
        <end position="128"/>
    </location>
</feature>
<gene>
    <name evidence="15" type="primary">LOC109067730</name>
</gene>
<dbReference type="InterPro" id="IPR013098">
    <property type="entry name" value="Ig_I-set"/>
</dbReference>
<dbReference type="SMART" id="SM00060">
    <property type="entry name" value="FN3"/>
    <property type="match status" value="6"/>
</dbReference>
<feature type="chain" id="PRO_5040293621" evidence="12">
    <location>
        <begin position="23"/>
        <end position="1366"/>
    </location>
</feature>
<dbReference type="Pfam" id="PF00041">
    <property type="entry name" value="fn3"/>
    <property type="match status" value="6"/>
</dbReference>
<dbReference type="InterPro" id="IPR003598">
    <property type="entry name" value="Ig_sub2"/>
</dbReference>
<protein>
    <submittedName>
        <fullName evidence="15">Neogenin-like isoform X8</fullName>
    </submittedName>
</protein>
<keyword evidence="12" id="KW-0732">Signal</keyword>
<keyword evidence="7" id="KW-1015">Disulfide bond</keyword>
<evidence type="ECO:0000313" key="15">
    <source>
        <dbReference type="RefSeq" id="XP_042616937.1"/>
    </source>
</evidence>
<evidence type="ECO:0000256" key="11">
    <source>
        <dbReference type="SAM" id="Phobius"/>
    </source>
</evidence>
<keyword evidence="9" id="KW-0393">Immunoglobulin domain</keyword>
<keyword evidence="6 11" id="KW-0472">Membrane</keyword>
<dbReference type="Pfam" id="PF13895">
    <property type="entry name" value="Ig_2"/>
    <property type="match status" value="1"/>
</dbReference>
<comment type="similarity">
    <text evidence="2">Belongs to the immunoglobulin superfamily. DCC family.</text>
</comment>
<dbReference type="FunFam" id="2.60.40.10:FF:000551">
    <property type="entry name" value="Protogenin A"/>
    <property type="match status" value="1"/>
</dbReference>
<organism evidence="15">
    <name type="scientific">Cyprinus carpio</name>
    <name type="common">Common carp</name>
    <dbReference type="NCBI Taxonomy" id="7962"/>
    <lineage>
        <taxon>Eukaryota</taxon>
        <taxon>Metazoa</taxon>
        <taxon>Chordata</taxon>
        <taxon>Craniata</taxon>
        <taxon>Vertebrata</taxon>
        <taxon>Euteleostomi</taxon>
        <taxon>Actinopterygii</taxon>
        <taxon>Neopterygii</taxon>
        <taxon>Teleostei</taxon>
        <taxon>Ostariophysi</taxon>
        <taxon>Cypriniformes</taxon>
        <taxon>Cyprinidae</taxon>
        <taxon>Cyprininae</taxon>
        <taxon>Cyprinus</taxon>
    </lineage>
</organism>
<dbReference type="FunFam" id="2.60.40.10:FF:000106">
    <property type="entry name" value="Neogenin isoform 1"/>
    <property type="match status" value="1"/>
</dbReference>
<feature type="signal peptide" evidence="12">
    <location>
        <begin position="1"/>
        <end position="22"/>
    </location>
</feature>
<keyword evidence="8" id="KW-0325">Glycoprotein</keyword>
<feature type="domain" description="Ig-like" evidence="13">
    <location>
        <begin position="222"/>
        <end position="316"/>
    </location>
</feature>
<evidence type="ECO:0000259" key="13">
    <source>
        <dbReference type="PROSITE" id="PS50835"/>
    </source>
</evidence>
<accession>A0A9Q9YB26</accession>
<feature type="compositionally biased region" description="Polar residues" evidence="10">
    <location>
        <begin position="1179"/>
        <end position="1196"/>
    </location>
</feature>
<sequence>MAERGARLLLSLFCLTITVSHAEKGSAVRNFSPFQFSTEPSDTLAVRGAQTLLNCSVHSEFPAKIEWKKDGSFLSLASDDRRQVLADGSLLISSVVHSKHNKPDEGVYQCVATIDNLGTIISRTARLSVAGIPRYLSQPEAASVRVGDSHVLNCEVNPDLVSFIHWEQNKEPVELDQRVFTLPSGALVISNATEADAGLYRCVIDNAGPTKTSEEAEIQILPESGEERTLEFLLEPQHVSKVIGESVLLPCVVTGHPTAYVTWTHKDQLIEYSKGRFEVLGGGSLRILSLTEEDAGVYSCMADSVSGSIEAQTVLTLKASPQFLKKPANIYAHEATDVTFECEVTGSPAPTIKWVKNGDAVIPSDYFKIIKEQNLLVLGLVKSDEGFYQCLAENDAGNVQSSAQLIILDQDVAIPSPPPTSLTRATTDRLMPGSRGSAGPTPSAPRDVVASLVSTRFIKLTWRLPAEPHGDDVTYSVYYSLEGNNRERIVNTSRPGEMQVTIQNLMPDTKYSFRVVAHNRNGPGESSAPLRVATQPEVQVPGPAPNLHAVVMSPTTVSLSWDMPLTGNGEIQNYKIYYMEKGMDSEQDLDVNTLSYTMTGLKKFTEYSFRVVAYNKHGPGVSTEDISVRTYSDVPSAPPQNTTFEVLNSKSIMVRWQPPPADAQNGEITGYKIRYRKGTRKSEAAEITSGSQLYQLIDGLQRGTEYMLRVSAITVNGTGPATDWTTAETFESDLDETTVPDVPSSLHVRPLVNSIVVSWTPPENQDIVVRGYTIGYGIGSPHAQTIKVDYKQRYYTIENLNPSSHYVITLKAFNNVGEGIPVYESAVTRPQSDPIDPDVDLYELFHAPYTPVPDPLPILPPVGVQASVLSHDTIKVTWADNSLPKNQKITDARYYTVRWKTNIPANTKFKVANTTTLTHTVAGLKPNTLYEFSVMVTKGRRTSTWSMTAHGTTFEAIPSSAPKDVTVVSKEGRPRTIIVNWQPPSEANGKITGYIIYYSTDVNAEVHDWVIEPVVGNRLTHQIQELTLDTTYYFKIQARNSKGMGPMSEAVQFRTPKAESSDKMANDQAPGILVKSGRPSAPEQGFGSVGKTDMSGTGDNHILIIVIIVSVGAFTIILVVVGAFLCTRRTTTQQKKKRAACKSANGSHKYKGNSKDLKPPDLWIHHERLELKPIDKSPETNPVMTDTPIPRTSQDITPVDASMDPMLQRRNSYRESVRNIPSADLLPPSGQPCCTTDLSETDISYHSSAAEEEPVFTTPTAHVRPTHPLKSFAVPAIPAHSMYDSAALPSTPLLSHTGPHSVKTASIGTLGRTRTPMPVIVPSAPDVSESSRLHEDAGSNYETDELTEEMAHLEGLMKDLNAITTA</sequence>
<evidence type="ECO:0000256" key="8">
    <source>
        <dbReference type="ARBA" id="ARBA00023180"/>
    </source>
</evidence>
<feature type="domain" description="Fibronectin type-III" evidence="14">
    <location>
        <begin position="961"/>
        <end position="1058"/>
    </location>
</feature>
<dbReference type="FunFam" id="2.60.40.10:FF:000101">
    <property type="entry name" value="Neogenin isoform 1"/>
    <property type="match status" value="1"/>
</dbReference>
<evidence type="ECO:0000256" key="12">
    <source>
        <dbReference type="SAM" id="SignalP"/>
    </source>
</evidence>
<evidence type="ECO:0000256" key="2">
    <source>
        <dbReference type="ARBA" id="ARBA00009588"/>
    </source>
</evidence>
<dbReference type="FunFam" id="2.60.40.10:FF:000004">
    <property type="entry name" value="DCC isoform 1"/>
    <property type="match status" value="2"/>
</dbReference>
<feature type="domain" description="Ig-like" evidence="13">
    <location>
        <begin position="321"/>
        <end position="406"/>
    </location>
</feature>
<dbReference type="InterPro" id="IPR003961">
    <property type="entry name" value="FN3_dom"/>
</dbReference>
<evidence type="ECO:0000256" key="1">
    <source>
        <dbReference type="ARBA" id="ARBA00004479"/>
    </source>
</evidence>
<dbReference type="FunFam" id="2.60.40.10:FF:000189">
    <property type="entry name" value="Neogenin isoform 3"/>
    <property type="match status" value="1"/>
</dbReference>
<dbReference type="PROSITE" id="PS50835">
    <property type="entry name" value="IG_LIKE"/>
    <property type="match status" value="4"/>
</dbReference>
<evidence type="ECO:0000256" key="10">
    <source>
        <dbReference type="SAM" id="MobiDB-lite"/>
    </source>
</evidence>
<dbReference type="FunFam" id="2.60.40.10:FF:000133">
    <property type="entry name" value="Neogenin isoform 1"/>
    <property type="match status" value="1"/>
</dbReference>
<dbReference type="CDD" id="cd00096">
    <property type="entry name" value="Ig"/>
    <property type="match status" value="1"/>
</dbReference>
<feature type="domain" description="Fibronectin type-III" evidence="14">
    <location>
        <begin position="444"/>
        <end position="537"/>
    </location>
</feature>
<proteinExistence type="inferred from homology"/>
<evidence type="ECO:0000256" key="4">
    <source>
        <dbReference type="ARBA" id="ARBA00022737"/>
    </source>
</evidence>
<name>A0A9Q9YB26_CYPCA</name>
<dbReference type="Pfam" id="PF13927">
    <property type="entry name" value="Ig_3"/>
    <property type="match status" value="1"/>
</dbReference>
<evidence type="ECO:0000256" key="7">
    <source>
        <dbReference type="ARBA" id="ARBA00023157"/>
    </source>
</evidence>
<dbReference type="InterPro" id="IPR003599">
    <property type="entry name" value="Ig_sub"/>
</dbReference>
<feature type="domain" description="Fibronectin type-III" evidence="14">
    <location>
        <begin position="742"/>
        <end position="832"/>
    </location>
</feature>
<dbReference type="Pfam" id="PF06583">
    <property type="entry name" value="Neogenin_C"/>
    <property type="match status" value="2"/>
</dbReference>
<dbReference type="GO" id="GO:0098609">
    <property type="term" value="P:cell-cell adhesion"/>
    <property type="evidence" value="ECO:0007669"/>
    <property type="project" value="TreeGrafter"/>
</dbReference>
<dbReference type="SMART" id="SM00409">
    <property type="entry name" value="IG"/>
    <property type="match status" value="4"/>
</dbReference>
<keyword evidence="4" id="KW-0677">Repeat</keyword>
<evidence type="ECO:0000256" key="6">
    <source>
        <dbReference type="ARBA" id="ARBA00023136"/>
    </source>
</evidence>
<evidence type="ECO:0000256" key="9">
    <source>
        <dbReference type="ARBA" id="ARBA00023319"/>
    </source>
</evidence>
<dbReference type="FunFam" id="2.60.40.10:FF:000187">
    <property type="entry name" value="neogenin isoform X2"/>
    <property type="match status" value="1"/>
</dbReference>
<dbReference type="FunFam" id="2.60.40.10:FF:000216">
    <property type="entry name" value="neogenin isoform X1"/>
    <property type="match status" value="1"/>
</dbReference>
<dbReference type="SMR" id="A0A9Q9YB26"/>
<evidence type="ECO:0000259" key="14">
    <source>
        <dbReference type="PROSITE" id="PS50853"/>
    </source>
</evidence>
<dbReference type="PROSITE" id="PS50853">
    <property type="entry name" value="FN3"/>
    <property type="match status" value="6"/>
</dbReference>
<dbReference type="SMART" id="SM00408">
    <property type="entry name" value="IGc2"/>
    <property type="match status" value="4"/>
</dbReference>
<feature type="domain" description="Fibronectin type-III" evidence="14">
    <location>
        <begin position="638"/>
        <end position="732"/>
    </location>
</feature>
<reference evidence="15" key="1">
    <citation type="submission" date="2025-08" db="UniProtKB">
        <authorList>
            <consortium name="RefSeq"/>
        </authorList>
    </citation>
    <scope>IDENTIFICATION</scope>
    <source>
        <tissue evidence="15">Muscle</tissue>
    </source>
</reference>
<feature type="domain" description="Ig-like" evidence="13">
    <location>
        <begin position="133"/>
        <end position="219"/>
    </location>
</feature>
<feature type="domain" description="Fibronectin type-III" evidence="14">
    <location>
        <begin position="860"/>
        <end position="956"/>
    </location>
</feature>
<feature type="region of interest" description="Disordered" evidence="10">
    <location>
        <begin position="416"/>
        <end position="446"/>
    </location>
</feature>
<dbReference type="PANTHER" id="PTHR44170:SF14">
    <property type="entry name" value="NEOGENIN"/>
    <property type="match status" value="1"/>
</dbReference>
<dbReference type="InterPro" id="IPR010560">
    <property type="entry name" value="Neogenin_C"/>
</dbReference>
<evidence type="ECO:0000256" key="3">
    <source>
        <dbReference type="ARBA" id="ARBA00022692"/>
    </source>
</evidence>
<dbReference type="RefSeq" id="XP_042616937.1">
    <property type="nucleotide sequence ID" value="XM_042761003.1"/>
</dbReference>
<keyword evidence="3 11" id="KW-0812">Transmembrane</keyword>
<dbReference type="CDD" id="cd05722">
    <property type="entry name" value="IgI_1_Neogenin_like"/>
    <property type="match status" value="1"/>
</dbReference>
<dbReference type="GeneID" id="109067730"/>
<dbReference type="GO" id="GO:0016020">
    <property type="term" value="C:membrane"/>
    <property type="evidence" value="ECO:0007669"/>
    <property type="project" value="UniProtKB-SubCell"/>
</dbReference>
<feature type="region of interest" description="Disordered" evidence="10">
    <location>
        <begin position="1175"/>
        <end position="1199"/>
    </location>
</feature>
<evidence type="ECO:0000256" key="5">
    <source>
        <dbReference type="ARBA" id="ARBA00022989"/>
    </source>
</evidence>
<dbReference type="Proteomes" id="UP001155660">
    <property type="component" value="Chromosome A7"/>
</dbReference>
<dbReference type="Pfam" id="PF07679">
    <property type="entry name" value="I-set"/>
    <property type="match status" value="2"/>
</dbReference>
<comment type="subcellular location">
    <subcellularLocation>
        <location evidence="1">Membrane</location>
        <topology evidence="1">Single-pass type I membrane protein</topology>
    </subcellularLocation>
</comment>